<dbReference type="PANTHER" id="PTHR43792:SF1">
    <property type="entry name" value="N-ACETYLTRANSFERASE DOMAIN-CONTAINING PROTEIN"/>
    <property type="match status" value="1"/>
</dbReference>
<accession>A0A1I0IN25</accession>
<evidence type="ECO:0000259" key="1">
    <source>
        <dbReference type="PROSITE" id="PS51186"/>
    </source>
</evidence>
<gene>
    <name evidence="2" type="ORF">SAMN05443639_106136</name>
</gene>
<dbReference type="InterPro" id="IPR016181">
    <property type="entry name" value="Acyl_CoA_acyltransferase"/>
</dbReference>
<dbReference type="PROSITE" id="PS51186">
    <property type="entry name" value="GNAT"/>
    <property type="match status" value="1"/>
</dbReference>
<dbReference type="Pfam" id="PF13302">
    <property type="entry name" value="Acetyltransf_3"/>
    <property type="match status" value="1"/>
</dbReference>
<protein>
    <submittedName>
        <fullName evidence="2">Protein N-acetyltransferase, RimJ/RimL family</fullName>
    </submittedName>
</protein>
<dbReference type="InterPro" id="IPR051531">
    <property type="entry name" value="N-acetyltransferase"/>
</dbReference>
<name>A0A1I0IN25_9BACT</name>
<sequence length="173" mass="19226">MKVLETDRLLLRRLSMEDAEFILKLVNEPSWLRFIGDKGVRNLDDARNYLLKGPLAMYSRFGFGLYHVALKDSGLPIGLCGLIQRDTLPDVDIGFAFFPGFWSQGYGYEAASAVLAYGARTFGLKRIVAITSLDNHSSIKLLERLGLTFERLITLSEGGETLRLFARGFAGGS</sequence>
<keyword evidence="3" id="KW-1185">Reference proteome</keyword>
<proteinExistence type="predicted"/>
<evidence type="ECO:0000313" key="2">
    <source>
        <dbReference type="EMBL" id="SET97795.1"/>
    </source>
</evidence>
<dbReference type="InterPro" id="IPR000182">
    <property type="entry name" value="GNAT_dom"/>
</dbReference>
<keyword evidence="2" id="KW-0808">Transferase</keyword>
<dbReference type="Proteomes" id="UP000199181">
    <property type="component" value="Unassembled WGS sequence"/>
</dbReference>
<evidence type="ECO:0000313" key="3">
    <source>
        <dbReference type="Proteomes" id="UP000199181"/>
    </source>
</evidence>
<dbReference type="AlphaFoldDB" id="A0A1I0IN25"/>
<dbReference type="RefSeq" id="WP_093520280.1">
    <property type="nucleotide sequence ID" value="NZ_FOIJ01000006.1"/>
</dbReference>
<feature type="domain" description="N-acetyltransferase" evidence="1">
    <location>
        <begin position="9"/>
        <end position="167"/>
    </location>
</feature>
<dbReference type="Gene3D" id="3.40.630.30">
    <property type="match status" value="1"/>
</dbReference>
<dbReference type="GO" id="GO:0016747">
    <property type="term" value="F:acyltransferase activity, transferring groups other than amino-acyl groups"/>
    <property type="evidence" value="ECO:0007669"/>
    <property type="project" value="InterPro"/>
</dbReference>
<dbReference type="PANTHER" id="PTHR43792">
    <property type="entry name" value="GNAT FAMILY, PUTATIVE (AFU_ORTHOLOGUE AFUA_3G00765)-RELATED-RELATED"/>
    <property type="match status" value="1"/>
</dbReference>
<dbReference type="SUPFAM" id="SSF55729">
    <property type="entry name" value="Acyl-CoA N-acyltransferases (Nat)"/>
    <property type="match status" value="1"/>
</dbReference>
<organism evidence="2 3">
    <name type="scientific">Stigmatella erecta</name>
    <dbReference type="NCBI Taxonomy" id="83460"/>
    <lineage>
        <taxon>Bacteria</taxon>
        <taxon>Pseudomonadati</taxon>
        <taxon>Myxococcota</taxon>
        <taxon>Myxococcia</taxon>
        <taxon>Myxococcales</taxon>
        <taxon>Cystobacterineae</taxon>
        <taxon>Archangiaceae</taxon>
        <taxon>Stigmatella</taxon>
    </lineage>
</organism>
<dbReference type="EMBL" id="FOIJ01000006">
    <property type="protein sequence ID" value="SET97795.1"/>
    <property type="molecule type" value="Genomic_DNA"/>
</dbReference>
<reference evidence="3" key="1">
    <citation type="submission" date="2016-10" db="EMBL/GenBank/DDBJ databases">
        <authorList>
            <person name="Varghese N."/>
            <person name="Submissions S."/>
        </authorList>
    </citation>
    <scope>NUCLEOTIDE SEQUENCE [LARGE SCALE GENOMIC DNA]</scope>
    <source>
        <strain evidence="3">DSM 16858</strain>
    </source>
</reference>